<evidence type="ECO:0000313" key="5">
    <source>
        <dbReference type="EMBL" id="RJG01910.1"/>
    </source>
</evidence>
<protein>
    <recommendedName>
        <fullName evidence="4">Hemerythrin-like domain-containing protein</fullName>
    </recommendedName>
</protein>
<comment type="similarity">
    <text evidence="1">Belongs to the hemerythrin family.</text>
</comment>
<dbReference type="AlphaFoldDB" id="A0A3A3GLQ2"/>
<dbReference type="OrthoDB" id="5296936at2"/>
<dbReference type="EMBL" id="QYUQ01000002">
    <property type="protein sequence ID" value="RJG01910.1"/>
    <property type="molecule type" value="Genomic_DNA"/>
</dbReference>
<proteinExistence type="inferred from homology"/>
<dbReference type="Pfam" id="PF01814">
    <property type="entry name" value="Hemerythrin"/>
    <property type="match status" value="1"/>
</dbReference>
<dbReference type="CDD" id="cd12107">
    <property type="entry name" value="Hemerythrin"/>
    <property type="match status" value="1"/>
</dbReference>
<name>A0A3A3GLQ2_9BURK</name>
<evidence type="ECO:0000256" key="2">
    <source>
        <dbReference type="ARBA" id="ARBA00022723"/>
    </source>
</evidence>
<dbReference type="InterPro" id="IPR012312">
    <property type="entry name" value="Hemerythrin-like"/>
</dbReference>
<dbReference type="SUPFAM" id="SSF47188">
    <property type="entry name" value="Hemerythrin-like"/>
    <property type="match status" value="1"/>
</dbReference>
<organism evidence="5 6">
    <name type="scientific">Noviherbaspirillum sedimenti</name>
    <dbReference type="NCBI Taxonomy" id="2320865"/>
    <lineage>
        <taxon>Bacteria</taxon>
        <taxon>Pseudomonadati</taxon>
        <taxon>Pseudomonadota</taxon>
        <taxon>Betaproteobacteria</taxon>
        <taxon>Burkholderiales</taxon>
        <taxon>Oxalobacteraceae</taxon>
        <taxon>Noviherbaspirillum</taxon>
    </lineage>
</organism>
<keyword evidence="6" id="KW-1185">Reference proteome</keyword>
<accession>A0A3A3GLQ2</accession>
<evidence type="ECO:0000256" key="1">
    <source>
        <dbReference type="ARBA" id="ARBA00010587"/>
    </source>
</evidence>
<dbReference type="Proteomes" id="UP000266327">
    <property type="component" value="Unassembled WGS sequence"/>
</dbReference>
<evidence type="ECO:0000313" key="6">
    <source>
        <dbReference type="Proteomes" id="UP000266327"/>
    </source>
</evidence>
<reference evidence="6" key="1">
    <citation type="submission" date="2018-09" db="EMBL/GenBank/DDBJ databases">
        <authorList>
            <person name="Zhu H."/>
        </authorList>
    </citation>
    <scope>NUCLEOTIDE SEQUENCE [LARGE SCALE GENOMIC DNA]</scope>
    <source>
        <strain evidence="6">K1S02-23</strain>
    </source>
</reference>
<dbReference type="RefSeq" id="WP_119785372.1">
    <property type="nucleotide sequence ID" value="NZ_QYUQ01000002.1"/>
</dbReference>
<keyword evidence="2" id="KW-0479">Metal-binding</keyword>
<sequence length="137" mass="15382">MQAYGISPAATLDEAGIKQLYPQLFSELDAMTDASDAQFCIRYPKFVAELERDFATEEQWMGGLETAMLQEHRAEHAQLLRLLHHAQSRVLVGDCQLGRKILPLLSPWFATHISAMDTVWARTAATNSSFEKVAAMR</sequence>
<comment type="caution">
    <text evidence="5">The sequence shown here is derived from an EMBL/GenBank/DDBJ whole genome shotgun (WGS) entry which is preliminary data.</text>
</comment>
<keyword evidence="3" id="KW-0408">Iron</keyword>
<dbReference type="InterPro" id="IPR035938">
    <property type="entry name" value="Hemerythrin-like_sf"/>
</dbReference>
<dbReference type="InterPro" id="IPR012827">
    <property type="entry name" value="Hemerythrin_metal-bd"/>
</dbReference>
<feature type="domain" description="Hemerythrin-like" evidence="4">
    <location>
        <begin position="42"/>
        <end position="121"/>
    </location>
</feature>
<dbReference type="GO" id="GO:0046872">
    <property type="term" value="F:metal ion binding"/>
    <property type="evidence" value="ECO:0007669"/>
    <property type="project" value="UniProtKB-KW"/>
</dbReference>
<dbReference type="Gene3D" id="1.20.120.50">
    <property type="entry name" value="Hemerythrin-like"/>
    <property type="match status" value="1"/>
</dbReference>
<evidence type="ECO:0000256" key="3">
    <source>
        <dbReference type="ARBA" id="ARBA00023004"/>
    </source>
</evidence>
<gene>
    <name evidence="5" type="ORF">D3878_10235</name>
</gene>
<evidence type="ECO:0000259" key="4">
    <source>
        <dbReference type="Pfam" id="PF01814"/>
    </source>
</evidence>